<dbReference type="InterPro" id="IPR011250">
    <property type="entry name" value="OMP/PagP_B-barrel"/>
</dbReference>
<keyword evidence="9" id="KW-0998">Cell outer membrane</keyword>
<keyword evidence="5 12" id="KW-0732">Signal</keyword>
<dbReference type="Proteomes" id="UP000068447">
    <property type="component" value="Chromosome"/>
</dbReference>
<evidence type="ECO:0000259" key="13">
    <source>
        <dbReference type="PROSITE" id="PS51123"/>
    </source>
</evidence>
<dbReference type="Pfam" id="PF13505">
    <property type="entry name" value="OMP_b-brl"/>
    <property type="match status" value="1"/>
</dbReference>
<dbReference type="InterPro" id="IPR006664">
    <property type="entry name" value="OMP_bac"/>
</dbReference>
<dbReference type="Gene3D" id="3.30.1330.60">
    <property type="entry name" value="OmpA-like domain"/>
    <property type="match status" value="1"/>
</dbReference>
<keyword evidence="4" id="KW-0812">Transmembrane</keyword>
<evidence type="ECO:0000256" key="4">
    <source>
        <dbReference type="ARBA" id="ARBA00022692"/>
    </source>
</evidence>
<evidence type="ECO:0000256" key="3">
    <source>
        <dbReference type="ARBA" id="ARBA00022452"/>
    </source>
</evidence>
<evidence type="ECO:0000256" key="9">
    <source>
        <dbReference type="ARBA" id="ARBA00023237"/>
    </source>
</evidence>
<evidence type="ECO:0000256" key="6">
    <source>
        <dbReference type="ARBA" id="ARBA00023065"/>
    </source>
</evidence>
<evidence type="ECO:0000256" key="1">
    <source>
        <dbReference type="ARBA" id="ARBA00004571"/>
    </source>
</evidence>
<dbReference type="PANTHER" id="PTHR30329">
    <property type="entry name" value="STATOR ELEMENT OF FLAGELLAR MOTOR COMPLEX"/>
    <property type="match status" value="1"/>
</dbReference>
<dbReference type="GO" id="GO:0046930">
    <property type="term" value="C:pore complex"/>
    <property type="evidence" value="ECO:0007669"/>
    <property type="project" value="UniProtKB-KW"/>
</dbReference>
<feature type="domain" description="OmpA-like" evidence="13">
    <location>
        <begin position="226"/>
        <end position="344"/>
    </location>
</feature>
<evidence type="ECO:0000256" key="8">
    <source>
        <dbReference type="ARBA" id="ARBA00023136"/>
    </source>
</evidence>
<sequence>MQKTTLALALALSFSAIAADNDQYDQWLGGFIEHYNTDNNYPDNINPFDNGDGLGLEYGVRINPSWAARFEWSDLDIDYQNNNNEESGSRYGVDALYFLGQTHTYLFAGIKKMDIADRYLPVNVGIGRHWQLNENWKVISEFAAYHGFSDDVSDFGFKLGLAYKFGHASTSSYQPTRTEPAETTQQPAQAAAAPTDSDGDGIYDEQDRCANTPREDKVDQYGCSIFTEEQVEASMDILFANNSYEISNPDSQQLTEFAEFLRRFPNTQAEIEGHTSLVGDAAYNQTLSEQRANAVRDLLIERYGIDANRLKAVGYGETRPLDDADTAEAHRKNRRIHTRVTATKKVKVTK</sequence>
<dbReference type="Gene3D" id="2.40.160.20">
    <property type="match status" value="1"/>
</dbReference>
<evidence type="ECO:0000313" key="15">
    <source>
        <dbReference type="Proteomes" id="UP000068447"/>
    </source>
</evidence>
<keyword evidence="8 10" id="KW-0472">Membrane</keyword>
<proteinExistence type="predicted"/>
<organism evidence="14 15">
    <name type="scientific">Lacimicrobium alkaliphilum</name>
    <dbReference type="NCBI Taxonomy" id="1526571"/>
    <lineage>
        <taxon>Bacteria</taxon>
        <taxon>Pseudomonadati</taxon>
        <taxon>Pseudomonadota</taxon>
        <taxon>Gammaproteobacteria</taxon>
        <taxon>Alteromonadales</taxon>
        <taxon>Alteromonadaceae</taxon>
        <taxon>Lacimicrobium</taxon>
    </lineage>
</organism>
<feature type="region of interest" description="Disordered" evidence="11">
    <location>
        <begin position="172"/>
        <end position="207"/>
    </location>
</feature>
<evidence type="ECO:0000256" key="5">
    <source>
        <dbReference type="ARBA" id="ARBA00022729"/>
    </source>
</evidence>
<comment type="subcellular location">
    <subcellularLocation>
        <location evidence="1">Cell outer membrane</location>
        <topology evidence="1">Multi-pass membrane protein</topology>
    </subcellularLocation>
</comment>
<feature type="compositionally biased region" description="Low complexity" evidence="11">
    <location>
        <begin position="181"/>
        <end position="195"/>
    </location>
</feature>
<name>A0A0U2ZJ33_9ALTE</name>
<dbReference type="InterPro" id="IPR027385">
    <property type="entry name" value="Beta-barrel_OMP"/>
</dbReference>
<feature type="signal peptide" evidence="12">
    <location>
        <begin position="1"/>
        <end position="18"/>
    </location>
</feature>
<dbReference type="PANTHER" id="PTHR30329:SF21">
    <property type="entry name" value="LIPOPROTEIN YIAD-RELATED"/>
    <property type="match status" value="1"/>
</dbReference>
<keyword evidence="3" id="KW-1134">Transmembrane beta strand</keyword>
<dbReference type="AlphaFoldDB" id="A0A0U2ZJ33"/>
<dbReference type="PRINTS" id="PR01021">
    <property type="entry name" value="OMPADOMAIN"/>
</dbReference>
<keyword evidence="2" id="KW-0813">Transport</keyword>
<protein>
    <recommendedName>
        <fullName evidence="13">OmpA-like domain-containing protein</fullName>
    </recommendedName>
</protein>
<feature type="chain" id="PRO_5006835432" description="OmpA-like domain-containing protein" evidence="12">
    <location>
        <begin position="19"/>
        <end position="350"/>
    </location>
</feature>
<dbReference type="InterPro" id="IPR006665">
    <property type="entry name" value="OmpA-like"/>
</dbReference>
<dbReference type="SUPFAM" id="SSF103088">
    <property type="entry name" value="OmpA-like"/>
    <property type="match status" value="1"/>
</dbReference>
<dbReference type="RefSeq" id="WP_062480815.1">
    <property type="nucleotide sequence ID" value="NZ_CP013650.1"/>
</dbReference>
<dbReference type="GO" id="GO:0015288">
    <property type="term" value="F:porin activity"/>
    <property type="evidence" value="ECO:0007669"/>
    <property type="project" value="UniProtKB-KW"/>
</dbReference>
<evidence type="ECO:0000256" key="11">
    <source>
        <dbReference type="SAM" id="MobiDB-lite"/>
    </source>
</evidence>
<dbReference type="STRING" id="1526571.AT746_12570"/>
<reference evidence="14 15" key="1">
    <citation type="submission" date="2015-12" db="EMBL/GenBank/DDBJ databases">
        <title>Complete genome of Lacimicrobium alkaliphilum KCTC 32984.</title>
        <authorList>
            <person name="Kim S.-G."/>
            <person name="Lee Y.-J."/>
        </authorList>
    </citation>
    <scope>NUCLEOTIDE SEQUENCE [LARGE SCALE GENOMIC DNA]</scope>
    <source>
        <strain evidence="14 15">YelD216</strain>
    </source>
</reference>
<evidence type="ECO:0000256" key="12">
    <source>
        <dbReference type="SAM" id="SignalP"/>
    </source>
</evidence>
<evidence type="ECO:0000256" key="7">
    <source>
        <dbReference type="ARBA" id="ARBA00023114"/>
    </source>
</evidence>
<dbReference type="GO" id="GO:0006811">
    <property type="term" value="P:monoatomic ion transport"/>
    <property type="evidence" value="ECO:0007669"/>
    <property type="project" value="UniProtKB-KW"/>
</dbReference>
<gene>
    <name evidence="14" type="ORF">AT746_12570</name>
</gene>
<keyword evidence="15" id="KW-1185">Reference proteome</keyword>
<evidence type="ECO:0000313" key="14">
    <source>
        <dbReference type="EMBL" id="ALS99015.1"/>
    </source>
</evidence>
<dbReference type="OrthoDB" id="9805832at2"/>
<evidence type="ECO:0000256" key="2">
    <source>
        <dbReference type="ARBA" id="ARBA00022448"/>
    </source>
</evidence>
<dbReference type="InterPro" id="IPR050330">
    <property type="entry name" value="Bact_OuterMem_StrucFunc"/>
</dbReference>
<accession>A0A0U2ZJ33</accession>
<keyword evidence="7" id="KW-0626">Porin</keyword>
<dbReference type="InterPro" id="IPR036737">
    <property type="entry name" value="OmpA-like_sf"/>
</dbReference>
<dbReference type="EMBL" id="CP013650">
    <property type="protein sequence ID" value="ALS99015.1"/>
    <property type="molecule type" value="Genomic_DNA"/>
</dbReference>
<keyword evidence="6" id="KW-0406">Ion transport</keyword>
<dbReference type="PROSITE" id="PS51123">
    <property type="entry name" value="OMPA_2"/>
    <property type="match status" value="1"/>
</dbReference>
<dbReference type="GO" id="GO:0009279">
    <property type="term" value="C:cell outer membrane"/>
    <property type="evidence" value="ECO:0007669"/>
    <property type="project" value="UniProtKB-SubCell"/>
</dbReference>
<dbReference type="KEGG" id="lal:AT746_12570"/>
<evidence type="ECO:0000256" key="10">
    <source>
        <dbReference type="PROSITE-ProRule" id="PRU00473"/>
    </source>
</evidence>
<dbReference type="CDD" id="cd07185">
    <property type="entry name" value="OmpA_C-like"/>
    <property type="match status" value="1"/>
</dbReference>
<dbReference type="Pfam" id="PF00691">
    <property type="entry name" value="OmpA"/>
    <property type="match status" value="1"/>
</dbReference>
<dbReference type="SUPFAM" id="SSF56925">
    <property type="entry name" value="OMPA-like"/>
    <property type="match status" value="1"/>
</dbReference>